<name>A0A5B7IXW1_PORTR</name>
<dbReference type="EMBL" id="VSRR010080699">
    <property type="protein sequence ID" value="MPC89340.1"/>
    <property type="molecule type" value="Genomic_DNA"/>
</dbReference>
<accession>A0A5B7IXW1</accession>
<organism evidence="1 2">
    <name type="scientific">Portunus trituberculatus</name>
    <name type="common">Swimming crab</name>
    <name type="synonym">Neptunus trituberculatus</name>
    <dbReference type="NCBI Taxonomy" id="210409"/>
    <lineage>
        <taxon>Eukaryota</taxon>
        <taxon>Metazoa</taxon>
        <taxon>Ecdysozoa</taxon>
        <taxon>Arthropoda</taxon>
        <taxon>Crustacea</taxon>
        <taxon>Multicrustacea</taxon>
        <taxon>Malacostraca</taxon>
        <taxon>Eumalacostraca</taxon>
        <taxon>Eucarida</taxon>
        <taxon>Decapoda</taxon>
        <taxon>Pleocyemata</taxon>
        <taxon>Brachyura</taxon>
        <taxon>Eubrachyura</taxon>
        <taxon>Portunoidea</taxon>
        <taxon>Portunidae</taxon>
        <taxon>Portuninae</taxon>
        <taxon>Portunus</taxon>
    </lineage>
</organism>
<evidence type="ECO:0000313" key="2">
    <source>
        <dbReference type="Proteomes" id="UP000324222"/>
    </source>
</evidence>
<dbReference type="AlphaFoldDB" id="A0A5B7IXW1"/>
<dbReference type="PROSITE" id="PS51257">
    <property type="entry name" value="PROKAR_LIPOPROTEIN"/>
    <property type="match status" value="1"/>
</dbReference>
<sequence>MTSRCLCTCSPAITTSGSCLRPSATRCWWTSWRRRQCSCTASRPTCGR</sequence>
<evidence type="ECO:0000313" key="1">
    <source>
        <dbReference type="EMBL" id="MPC89340.1"/>
    </source>
</evidence>
<reference evidence="1 2" key="1">
    <citation type="submission" date="2019-05" db="EMBL/GenBank/DDBJ databases">
        <title>Another draft genome of Portunus trituberculatus and its Hox gene families provides insights of decapod evolution.</title>
        <authorList>
            <person name="Jeong J.-H."/>
            <person name="Song I."/>
            <person name="Kim S."/>
            <person name="Choi T."/>
            <person name="Kim D."/>
            <person name="Ryu S."/>
            <person name="Kim W."/>
        </authorList>
    </citation>
    <scope>NUCLEOTIDE SEQUENCE [LARGE SCALE GENOMIC DNA]</scope>
    <source>
        <tissue evidence="1">Muscle</tissue>
    </source>
</reference>
<gene>
    <name evidence="1" type="ORF">E2C01_084280</name>
</gene>
<comment type="caution">
    <text evidence="1">The sequence shown here is derived from an EMBL/GenBank/DDBJ whole genome shotgun (WGS) entry which is preliminary data.</text>
</comment>
<protein>
    <submittedName>
        <fullName evidence="1">Uncharacterized protein</fullName>
    </submittedName>
</protein>
<dbReference type="Proteomes" id="UP000324222">
    <property type="component" value="Unassembled WGS sequence"/>
</dbReference>
<proteinExistence type="predicted"/>
<keyword evidence="2" id="KW-1185">Reference proteome</keyword>